<keyword evidence="11" id="KW-1185">Reference proteome</keyword>
<feature type="signal peptide" evidence="8">
    <location>
        <begin position="1"/>
        <end position="28"/>
    </location>
</feature>
<reference evidence="10 11" key="1">
    <citation type="journal article" date="2016" name="Genome Biol. Evol.">
        <title>Divergent and convergent evolution of fungal pathogenicity.</title>
        <authorList>
            <person name="Shang Y."/>
            <person name="Xiao G."/>
            <person name="Zheng P."/>
            <person name="Cen K."/>
            <person name="Zhan S."/>
            <person name="Wang C."/>
        </authorList>
    </citation>
    <scope>NUCLEOTIDE SEQUENCE [LARGE SCALE GENOMIC DNA]</scope>
    <source>
        <strain evidence="10 11">RCEF 3172</strain>
    </source>
</reference>
<keyword evidence="10" id="KW-0121">Carboxypeptidase</keyword>
<sequence>MKVPAVLPVAAALCLAANACLLPEEIEADQHLALYGRYPDDSPHALRARQGPANPAATGVPIATGDRFAGGTVPPRGQATEPRTVQSIMTPEEVTSGLRALASKYKDVRFFDAPYQTHENRTVSGIVIGAGEPRIYIESGIHARERGGPDHMLYFLSDLLYARDAGTGVTWGGKSYTHKQVLEALSAGIVSIPMVNPDGVAYDQRTGRCWRKNRNPKSARPGGSSEASDIGIDLNRNFDALWDFRKFFSSSLPRPPASEDPAAETFRGTAPFSEQETRNIAWVAEQHRKLSWFLDLHSFTGVVLHSWGDDEAQTTDPAQSFTNPVWDGKRGIKGDFPYKEYIEADDLAAHKDTSTAMVGAMNAAGDGVTVNYYEQPSVDLYPTSGASTDWFLGRYYGKTRGANRINGITIEFGKSSGIRACQFYPTTAQFHNSMRQVAAGMMELVLTAAGPKGDPKIRKSTRCVTRTV</sequence>
<dbReference type="AlphaFoldDB" id="A0A167EVQ2"/>
<evidence type="ECO:0000256" key="2">
    <source>
        <dbReference type="ARBA" id="ARBA00005988"/>
    </source>
</evidence>
<evidence type="ECO:0000256" key="6">
    <source>
        <dbReference type="ARBA" id="ARBA00023049"/>
    </source>
</evidence>
<dbReference type="Proteomes" id="UP000076863">
    <property type="component" value="Unassembled WGS sequence"/>
</dbReference>
<feature type="active site" description="Proton donor/acceptor" evidence="7">
    <location>
        <position position="411"/>
    </location>
</feature>
<dbReference type="SMART" id="SM00631">
    <property type="entry name" value="Zn_pept"/>
    <property type="match status" value="1"/>
</dbReference>
<feature type="domain" description="Peptidase M14" evidence="9">
    <location>
        <begin position="87"/>
        <end position="448"/>
    </location>
</feature>
<keyword evidence="4" id="KW-0378">Hydrolase</keyword>
<dbReference type="Gene3D" id="3.40.630.10">
    <property type="entry name" value="Zn peptidases"/>
    <property type="match status" value="1"/>
</dbReference>
<gene>
    <name evidence="10" type="ORF">BBO_03938</name>
</gene>
<dbReference type="Pfam" id="PF00246">
    <property type="entry name" value="Peptidase_M14"/>
    <property type="match status" value="1"/>
</dbReference>
<evidence type="ECO:0000256" key="8">
    <source>
        <dbReference type="SAM" id="SignalP"/>
    </source>
</evidence>
<dbReference type="GO" id="GO:0004181">
    <property type="term" value="F:metallocarboxypeptidase activity"/>
    <property type="evidence" value="ECO:0007669"/>
    <property type="project" value="InterPro"/>
</dbReference>
<keyword evidence="3" id="KW-0645">Protease</keyword>
<evidence type="ECO:0000256" key="7">
    <source>
        <dbReference type="PROSITE-ProRule" id="PRU01379"/>
    </source>
</evidence>
<dbReference type="PANTHER" id="PTHR11705">
    <property type="entry name" value="PROTEASE FAMILY M14 CARBOXYPEPTIDASE A,B"/>
    <property type="match status" value="1"/>
</dbReference>
<comment type="caution">
    <text evidence="10">The sequence shown here is derived from an EMBL/GenBank/DDBJ whole genome shotgun (WGS) entry which is preliminary data.</text>
</comment>
<dbReference type="PANTHER" id="PTHR11705:SF143">
    <property type="entry name" value="SLL0236 PROTEIN"/>
    <property type="match status" value="1"/>
</dbReference>
<evidence type="ECO:0000256" key="4">
    <source>
        <dbReference type="ARBA" id="ARBA00022801"/>
    </source>
</evidence>
<accession>A0A167EVQ2</accession>
<dbReference type="GO" id="GO:0006508">
    <property type="term" value="P:proteolysis"/>
    <property type="evidence" value="ECO:0007669"/>
    <property type="project" value="UniProtKB-KW"/>
</dbReference>
<keyword evidence="6" id="KW-0482">Metalloprotease</keyword>
<evidence type="ECO:0000259" key="9">
    <source>
        <dbReference type="PROSITE" id="PS52035"/>
    </source>
</evidence>
<dbReference type="SUPFAM" id="SSF53187">
    <property type="entry name" value="Zn-dependent exopeptidases"/>
    <property type="match status" value="1"/>
</dbReference>
<evidence type="ECO:0000313" key="11">
    <source>
        <dbReference type="Proteomes" id="UP000076863"/>
    </source>
</evidence>
<evidence type="ECO:0000313" key="10">
    <source>
        <dbReference type="EMBL" id="OAA44455.1"/>
    </source>
</evidence>
<name>A0A167EVQ2_9HYPO</name>
<evidence type="ECO:0000256" key="3">
    <source>
        <dbReference type="ARBA" id="ARBA00022670"/>
    </source>
</evidence>
<comment type="cofactor">
    <cofactor evidence="1">
        <name>Zn(2+)</name>
        <dbReference type="ChEBI" id="CHEBI:29105"/>
    </cofactor>
</comment>
<evidence type="ECO:0000256" key="1">
    <source>
        <dbReference type="ARBA" id="ARBA00001947"/>
    </source>
</evidence>
<organism evidence="10 11">
    <name type="scientific">Beauveria brongniartii RCEF 3172</name>
    <dbReference type="NCBI Taxonomy" id="1081107"/>
    <lineage>
        <taxon>Eukaryota</taxon>
        <taxon>Fungi</taxon>
        <taxon>Dikarya</taxon>
        <taxon>Ascomycota</taxon>
        <taxon>Pezizomycotina</taxon>
        <taxon>Sordariomycetes</taxon>
        <taxon>Hypocreomycetidae</taxon>
        <taxon>Hypocreales</taxon>
        <taxon>Cordycipitaceae</taxon>
        <taxon>Beauveria</taxon>
        <taxon>Beauveria brongniartii</taxon>
    </lineage>
</organism>
<dbReference type="InterPro" id="IPR000834">
    <property type="entry name" value="Peptidase_M14"/>
</dbReference>
<proteinExistence type="inferred from homology"/>
<feature type="chain" id="PRO_5007886005" evidence="8">
    <location>
        <begin position="29"/>
        <end position="468"/>
    </location>
</feature>
<evidence type="ECO:0000256" key="5">
    <source>
        <dbReference type="ARBA" id="ARBA00022833"/>
    </source>
</evidence>
<comment type="similarity">
    <text evidence="2 7">Belongs to the peptidase M14 family.</text>
</comment>
<dbReference type="EMBL" id="AZHA01000010">
    <property type="protein sequence ID" value="OAA44455.1"/>
    <property type="molecule type" value="Genomic_DNA"/>
</dbReference>
<keyword evidence="5" id="KW-0862">Zinc</keyword>
<dbReference type="GO" id="GO:0008270">
    <property type="term" value="F:zinc ion binding"/>
    <property type="evidence" value="ECO:0007669"/>
    <property type="project" value="InterPro"/>
</dbReference>
<keyword evidence="8" id="KW-0732">Signal</keyword>
<protein>
    <submittedName>
        <fullName evidence="10">Zinc carboxypeptidase A 1</fullName>
    </submittedName>
</protein>
<dbReference type="OrthoDB" id="3626597at2759"/>
<dbReference type="PROSITE" id="PS52035">
    <property type="entry name" value="PEPTIDASE_M14"/>
    <property type="match status" value="1"/>
</dbReference>